<evidence type="ECO:0000256" key="6">
    <source>
        <dbReference type="ARBA" id="ARBA00023157"/>
    </source>
</evidence>
<dbReference type="GO" id="GO:1902010">
    <property type="term" value="P:negative regulation of translation in response to endoplasmic reticulum stress"/>
    <property type="evidence" value="ECO:0007669"/>
    <property type="project" value="Ensembl"/>
</dbReference>
<evidence type="ECO:0000313" key="12">
    <source>
        <dbReference type="Ensembl" id="ENSECAP00000007529.3"/>
    </source>
</evidence>
<evidence type="ECO:0000256" key="2">
    <source>
        <dbReference type="ARBA" id="ARBA00022729"/>
    </source>
</evidence>
<dbReference type="GO" id="GO:0034975">
    <property type="term" value="P:protein folding in endoplasmic reticulum"/>
    <property type="evidence" value="ECO:0000318"/>
    <property type="project" value="GO_Central"/>
</dbReference>
<gene>
    <name evidence="12 14" type="primary">DNAJC3</name>
</gene>
<keyword evidence="7" id="KW-0834">Unfolded protein response</keyword>
<evidence type="ECO:0000256" key="3">
    <source>
        <dbReference type="ARBA" id="ARBA00022737"/>
    </source>
</evidence>
<dbReference type="GO" id="GO:0070417">
    <property type="term" value="P:cellular response to cold"/>
    <property type="evidence" value="ECO:0007669"/>
    <property type="project" value="Ensembl"/>
</dbReference>
<protein>
    <recommendedName>
        <fullName evidence="8">DnaJ homolog subfamily C member 3</fullName>
    </recommendedName>
</protein>
<evidence type="ECO:0000256" key="9">
    <source>
        <dbReference type="PROSITE-ProRule" id="PRU00339"/>
    </source>
</evidence>
<dbReference type="PANTHER" id="PTHR44140:SF3">
    <property type="entry name" value="DNAJ HOMOLOG SUBFAMILY C MEMBER 3"/>
    <property type="match status" value="1"/>
</dbReference>
<evidence type="ECO:0000256" key="5">
    <source>
        <dbReference type="ARBA" id="ARBA00022824"/>
    </source>
</evidence>
<reference evidence="12" key="2">
    <citation type="submission" date="2025-08" db="UniProtKB">
        <authorList>
            <consortium name="Ensembl"/>
        </authorList>
    </citation>
    <scope>IDENTIFICATION</scope>
    <source>
        <strain evidence="12">Thoroughbred</strain>
    </source>
</reference>
<dbReference type="CDD" id="cd06257">
    <property type="entry name" value="DnaJ"/>
    <property type="match status" value="1"/>
</dbReference>
<feature type="domain" description="J" evidence="11">
    <location>
        <begin position="412"/>
        <end position="480"/>
    </location>
</feature>
<evidence type="ECO:0000256" key="7">
    <source>
        <dbReference type="ARBA" id="ARBA00023230"/>
    </source>
</evidence>
<dbReference type="SMART" id="SM00028">
    <property type="entry name" value="TPR"/>
    <property type="match status" value="4"/>
</dbReference>
<dbReference type="Ensembl" id="ENSECAT00000009834.3">
    <property type="protein sequence ID" value="ENSECAP00000007529.3"/>
    <property type="gene ID" value="ENSECAG00000009335.4"/>
</dbReference>
<dbReference type="GO" id="GO:0005829">
    <property type="term" value="C:cytosol"/>
    <property type="evidence" value="ECO:0007669"/>
    <property type="project" value="Ensembl"/>
</dbReference>
<dbReference type="Bgee" id="ENSECAG00000009335">
    <property type="expression patterns" value="Expressed in brainstem and 23 other cell types or tissues"/>
</dbReference>
<dbReference type="Pfam" id="PF00226">
    <property type="entry name" value="DnaJ"/>
    <property type="match status" value="1"/>
</dbReference>
<dbReference type="VGNC" id="VGNC:84467">
    <property type="gene designation" value="DNAJC3"/>
</dbReference>
<dbReference type="FunFam" id="1.10.287.110:FF:000015">
    <property type="entry name" value="dnaJ homolog subfamily C member 3"/>
    <property type="match status" value="1"/>
</dbReference>
<evidence type="ECO:0000259" key="11">
    <source>
        <dbReference type="PROSITE" id="PS50076"/>
    </source>
</evidence>
<dbReference type="Proteomes" id="UP000002281">
    <property type="component" value="Chromosome 17"/>
</dbReference>
<reference evidence="12 13" key="1">
    <citation type="journal article" date="2009" name="Science">
        <title>Genome sequence, comparative analysis, and population genetics of the domestic horse.</title>
        <authorList>
            <consortium name="Broad Institute Genome Sequencing Platform"/>
            <consortium name="Broad Institute Whole Genome Assembly Team"/>
            <person name="Wade C.M."/>
            <person name="Giulotto E."/>
            <person name="Sigurdsson S."/>
            <person name="Zoli M."/>
            <person name="Gnerre S."/>
            <person name="Imsland F."/>
            <person name="Lear T.L."/>
            <person name="Adelson D.L."/>
            <person name="Bailey E."/>
            <person name="Bellone R.R."/>
            <person name="Bloecker H."/>
            <person name="Distl O."/>
            <person name="Edgar R.C."/>
            <person name="Garber M."/>
            <person name="Leeb T."/>
            <person name="Mauceli E."/>
            <person name="MacLeod J.N."/>
            <person name="Penedo M.C.T."/>
            <person name="Raison J.M."/>
            <person name="Sharpe T."/>
            <person name="Vogel J."/>
            <person name="Andersson L."/>
            <person name="Antczak D.F."/>
            <person name="Biagi T."/>
            <person name="Binns M.M."/>
            <person name="Chowdhary B.P."/>
            <person name="Coleman S.J."/>
            <person name="Della Valle G."/>
            <person name="Fryc S."/>
            <person name="Guerin G."/>
            <person name="Hasegawa T."/>
            <person name="Hill E.W."/>
            <person name="Jurka J."/>
            <person name="Kiialainen A."/>
            <person name="Lindgren G."/>
            <person name="Liu J."/>
            <person name="Magnani E."/>
            <person name="Mickelson J.R."/>
            <person name="Murray J."/>
            <person name="Nergadze S.G."/>
            <person name="Onofrio R."/>
            <person name="Pedroni S."/>
            <person name="Piras M.F."/>
            <person name="Raudsepp T."/>
            <person name="Rocchi M."/>
            <person name="Roeed K.H."/>
            <person name="Ryder O.A."/>
            <person name="Searle S."/>
            <person name="Skow L."/>
            <person name="Swinburne J.E."/>
            <person name="Syvaenen A.C."/>
            <person name="Tozaki T."/>
            <person name="Valberg S.J."/>
            <person name="Vaudin M."/>
            <person name="White J.R."/>
            <person name="Zody M.C."/>
            <person name="Lander E.S."/>
            <person name="Lindblad-Toh K."/>
        </authorList>
    </citation>
    <scope>NUCLEOTIDE SEQUENCE [LARGE SCALE GENOMIC DNA]</scope>
    <source>
        <strain evidence="12 13">Thoroughbred</strain>
    </source>
</reference>
<dbReference type="GO" id="GO:0051087">
    <property type="term" value="F:protein-folding chaperone binding"/>
    <property type="evidence" value="ECO:0000318"/>
    <property type="project" value="GO_Central"/>
</dbReference>
<organism evidence="12 13">
    <name type="scientific">Equus caballus</name>
    <name type="common">Horse</name>
    <dbReference type="NCBI Taxonomy" id="9796"/>
    <lineage>
        <taxon>Eukaryota</taxon>
        <taxon>Metazoa</taxon>
        <taxon>Chordata</taxon>
        <taxon>Craniata</taxon>
        <taxon>Vertebrata</taxon>
        <taxon>Euteleostomi</taxon>
        <taxon>Mammalia</taxon>
        <taxon>Eutheria</taxon>
        <taxon>Laurasiatheria</taxon>
        <taxon>Perissodactyla</taxon>
        <taxon>Equidae</taxon>
        <taxon>Equus</taxon>
    </lineage>
</organism>
<keyword evidence="3" id="KW-0677">Repeat</keyword>
<keyword evidence="13" id="KW-1185">Reference proteome</keyword>
<dbReference type="PROSITE" id="PS50076">
    <property type="entry name" value="DNAJ_2"/>
    <property type="match status" value="1"/>
</dbReference>
<keyword evidence="5" id="KW-0256">Endoplasmic reticulum</keyword>
<dbReference type="InterPro" id="IPR011990">
    <property type="entry name" value="TPR-like_helical_dom_sf"/>
</dbReference>
<evidence type="ECO:0000256" key="4">
    <source>
        <dbReference type="ARBA" id="ARBA00022803"/>
    </source>
</evidence>
<keyword evidence="4 9" id="KW-0802">TPR repeat</keyword>
<dbReference type="SUPFAM" id="SSF46565">
    <property type="entry name" value="Chaperone J-domain"/>
    <property type="match status" value="1"/>
</dbReference>
<dbReference type="InterPro" id="IPR001623">
    <property type="entry name" value="DnaJ_domain"/>
</dbReference>
<dbReference type="GO" id="GO:0036494">
    <property type="term" value="P:positive regulation of translation initiation in response to endoplasmic reticulum stress"/>
    <property type="evidence" value="ECO:0007669"/>
    <property type="project" value="Ensembl"/>
</dbReference>
<dbReference type="InterPro" id="IPR019734">
    <property type="entry name" value="TPR_rpt"/>
</dbReference>
<dbReference type="Gene3D" id="1.10.287.110">
    <property type="entry name" value="DnaJ domain"/>
    <property type="match status" value="1"/>
</dbReference>
<feature type="repeat" description="TPR" evidence="9">
    <location>
        <begin position="358"/>
        <end position="391"/>
    </location>
</feature>
<evidence type="ECO:0000256" key="8">
    <source>
        <dbReference type="ARBA" id="ARBA00039409"/>
    </source>
</evidence>
<dbReference type="InterPro" id="IPR036869">
    <property type="entry name" value="J_dom_sf"/>
</dbReference>
<comment type="subcellular location">
    <subcellularLocation>
        <location evidence="1">Endoplasmic reticulum</location>
    </subcellularLocation>
</comment>
<dbReference type="PANTHER" id="PTHR44140">
    <property type="entry name" value="LD25575P"/>
    <property type="match status" value="1"/>
</dbReference>
<sequence>MEREPNNWEKIFANHISGKGLIAKIYKELMHLNNKKTNNPTKKWVKDLKSDFSKEDIQMANRCVKRCSTSLTIREMQIKTTMRYHLTPVRMAIINKTGNNKCWRGCGEKGTLIRCWWECKLVQPLWKTVWSFLRKLRIDQPMIQLFHCWLKSNPSENEEKEAQAQLIKSDEMQRLRSQALDAFESSDYTAAITFLDKILEVCVWDAELRELRAECFIKEGEPRKAISDLKAASKLKNDNTEAFYKISTLYYQLGDHELSLSEVRECLKLDQDHKRCFAHYKQVKKLNKLIESAEELIRDGRYTEATSKYESVMKTEPSVSEYTIRSKERICHCFSKDEKPVEAIRVCSEVLQMEADNVNALKDRAEAYLIEEMYDEAIQDYETAQEHNENDQQIREGLEKAQRLLKQSQKRDYYKILGVKRNAKKQEIIKAYRKLALQWHPDNFQNEEEKKKAEKKFIDIAAAKEVLSDPEMRKKFDDGEDPLDAETQQGGGGNPFHRSWNSWQGFNPFSSGGPFRFKFHFN</sequence>
<evidence type="ECO:0000313" key="14">
    <source>
        <dbReference type="VGNC" id="VGNC:84467"/>
    </source>
</evidence>
<dbReference type="Gene3D" id="1.25.40.10">
    <property type="entry name" value="Tetratricopeptide repeat domain"/>
    <property type="match status" value="1"/>
</dbReference>
<dbReference type="InterPro" id="IPR051727">
    <property type="entry name" value="DnaJ_C3_Co-chaperones"/>
</dbReference>
<accession>F6XRJ3</accession>
<dbReference type="GO" id="GO:0006986">
    <property type="term" value="P:response to unfolded protein"/>
    <property type="evidence" value="ECO:0007669"/>
    <property type="project" value="UniProtKB-KW"/>
</dbReference>
<dbReference type="GeneTree" id="ENSGT00940000159806"/>
<dbReference type="GO" id="GO:0051787">
    <property type="term" value="F:misfolded protein binding"/>
    <property type="evidence" value="ECO:0000318"/>
    <property type="project" value="GO_Central"/>
</dbReference>
<dbReference type="Pfam" id="PF13181">
    <property type="entry name" value="TPR_8"/>
    <property type="match status" value="1"/>
</dbReference>
<dbReference type="ExpressionAtlas" id="F6XRJ3">
    <property type="expression patterns" value="baseline"/>
</dbReference>
<dbReference type="GO" id="GO:0004860">
    <property type="term" value="F:protein kinase inhibitor activity"/>
    <property type="evidence" value="ECO:0007669"/>
    <property type="project" value="Ensembl"/>
</dbReference>
<evidence type="ECO:0000256" key="1">
    <source>
        <dbReference type="ARBA" id="ARBA00004240"/>
    </source>
</evidence>
<proteinExistence type="predicted"/>
<name>F6XRJ3_HORSE</name>
<dbReference type="GO" id="GO:0043066">
    <property type="term" value="P:negative regulation of apoptotic process"/>
    <property type="evidence" value="ECO:0007669"/>
    <property type="project" value="Ensembl"/>
</dbReference>
<dbReference type="PROSITE" id="PS50005">
    <property type="entry name" value="TPR"/>
    <property type="match status" value="2"/>
</dbReference>
<dbReference type="PRINTS" id="PR00625">
    <property type="entry name" value="JDOMAIN"/>
</dbReference>
<keyword evidence="2" id="KW-0732">Signal</keyword>
<dbReference type="AlphaFoldDB" id="F6XRJ3"/>
<dbReference type="SUPFAM" id="SSF48452">
    <property type="entry name" value="TPR-like"/>
    <property type="match status" value="2"/>
</dbReference>
<feature type="region of interest" description="Disordered" evidence="10">
    <location>
        <begin position="470"/>
        <end position="499"/>
    </location>
</feature>
<feature type="repeat" description="TPR" evidence="9">
    <location>
        <begin position="240"/>
        <end position="273"/>
    </location>
</feature>
<dbReference type="HOGENOM" id="CLU_015935_0_0_1"/>
<keyword evidence="6" id="KW-1015">Disulfide bond</keyword>
<reference evidence="12" key="3">
    <citation type="submission" date="2025-09" db="UniProtKB">
        <authorList>
            <consortium name="Ensembl"/>
        </authorList>
    </citation>
    <scope>IDENTIFICATION</scope>
    <source>
        <strain evidence="12">Thoroughbred</strain>
    </source>
</reference>
<evidence type="ECO:0000313" key="13">
    <source>
        <dbReference type="Proteomes" id="UP000002281"/>
    </source>
</evidence>
<evidence type="ECO:0000256" key="10">
    <source>
        <dbReference type="SAM" id="MobiDB-lite"/>
    </source>
</evidence>
<dbReference type="SMART" id="SM00271">
    <property type="entry name" value="DnaJ"/>
    <property type="match status" value="1"/>
</dbReference>
<dbReference type="GO" id="GO:0005788">
    <property type="term" value="C:endoplasmic reticulum lumen"/>
    <property type="evidence" value="ECO:0007669"/>
    <property type="project" value="Ensembl"/>
</dbReference>
<dbReference type="GO" id="GO:0019901">
    <property type="term" value="F:protein kinase binding"/>
    <property type="evidence" value="ECO:0007669"/>
    <property type="project" value="Ensembl"/>
</dbReference>
<dbReference type="GO" id="GO:0051603">
    <property type="term" value="P:proteolysis involved in protein catabolic process"/>
    <property type="evidence" value="ECO:0007669"/>
    <property type="project" value="Ensembl"/>
</dbReference>
<dbReference type="GO" id="GO:0005783">
    <property type="term" value="C:endoplasmic reticulum"/>
    <property type="evidence" value="ECO:0000318"/>
    <property type="project" value="GO_Central"/>
</dbReference>